<dbReference type="AlphaFoldDB" id="A0AAE0LWB4"/>
<evidence type="ECO:0000313" key="4">
    <source>
        <dbReference type="Proteomes" id="UP001278766"/>
    </source>
</evidence>
<dbReference type="Proteomes" id="UP001278766">
    <property type="component" value="Unassembled WGS sequence"/>
</dbReference>
<dbReference type="Pfam" id="PF25534">
    <property type="entry name" value="DUF7918"/>
    <property type="match status" value="1"/>
</dbReference>
<keyword evidence="4" id="KW-1185">Reference proteome</keyword>
<dbReference type="PANTHER" id="PTHR36223:SF1">
    <property type="entry name" value="TRANSCRIPTION ELONGATION FACTOR EAF N-TERMINAL DOMAIN-CONTAINING PROTEIN"/>
    <property type="match status" value="1"/>
</dbReference>
<comment type="caution">
    <text evidence="3">The sequence shown here is derived from an EMBL/GenBank/DDBJ whole genome shotgun (WGS) entry which is preliminary data.</text>
</comment>
<gene>
    <name evidence="3" type="ORF">B0H64DRAFT_437027</name>
</gene>
<dbReference type="EMBL" id="JAUEPN010000001">
    <property type="protein sequence ID" value="KAK3299810.1"/>
    <property type="molecule type" value="Genomic_DNA"/>
</dbReference>
<reference evidence="3" key="1">
    <citation type="journal article" date="2023" name="Mol. Phylogenet. Evol.">
        <title>Genome-scale phylogeny and comparative genomics of the fungal order Sordariales.</title>
        <authorList>
            <person name="Hensen N."/>
            <person name="Bonometti L."/>
            <person name="Westerberg I."/>
            <person name="Brannstrom I.O."/>
            <person name="Guillou S."/>
            <person name="Cros-Aarteil S."/>
            <person name="Calhoun S."/>
            <person name="Haridas S."/>
            <person name="Kuo A."/>
            <person name="Mondo S."/>
            <person name="Pangilinan J."/>
            <person name="Riley R."/>
            <person name="LaButti K."/>
            <person name="Andreopoulos B."/>
            <person name="Lipzen A."/>
            <person name="Chen C."/>
            <person name="Yan M."/>
            <person name="Daum C."/>
            <person name="Ng V."/>
            <person name="Clum A."/>
            <person name="Steindorff A."/>
            <person name="Ohm R.A."/>
            <person name="Martin F."/>
            <person name="Silar P."/>
            <person name="Natvig D.O."/>
            <person name="Lalanne C."/>
            <person name="Gautier V."/>
            <person name="Ament-Velasquez S.L."/>
            <person name="Kruys A."/>
            <person name="Hutchinson M.I."/>
            <person name="Powell A.J."/>
            <person name="Barry K."/>
            <person name="Miller A.N."/>
            <person name="Grigoriev I.V."/>
            <person name="Debuchy R."/>
            <person name="Gladieux P."/>
            <person name="Hiltunen Thoren M."/>
            <person name="Johannesson H."/>
        </authorList>
    </citation>
    <scope>NUCLEOTIDE SEQUENCE</scope>
    <source>
        <strain evidence="3">CBS 168.71</strain>
    </source>
</reference>
<evidence type="ECO:0000256" key="1">
    <source>
        <dbReference type="SAM" id="MobiDB-lite"/>
    </source>
</evidence>
<proteinExistence type="predicted"/>
<reference evidence="3" key="2">
    <citation type="submission" date="2023-06" db="EMBL/GenBank/DDBJ databases">
        <authorList>
            <consortium name="Lawrence Berkeley National Laboratory"/>
            <person name="Haridas S."/>
            <person name="Hensen N."/>
            <person name="Bonometti L."/>
            <person name="Westerberg I."/>
            <person name="Brannstrom I.O."/>
            <person name="Guillou S."/>
            <person name="Cros-Aarteil S."/>
            <person name="Calhoun S."/>
            <person name="Kuo A."/>
            <person name="Mondo S."/>
            <person name="Pangilinan J."/>
            <person name="Riley R."/>
            <person name="Labutti K."/>
            <person name="Andreopoulos B."/>
            <person name="Lipzen A."/>
            <person name="Chen C."/>
            <person name="Yanf M."/>
            <person name="Daum C."/>
            <person name="Ng V."/>
            <person name="Clum A."/>
            <person name="Steindorff A."/>
            <person name="Ohm R."/>
            <person name="Martin F."/>
            <person name="Silar P."/>
            <person name="Natvig D."/>
            <person name="Lalanne C."/>
            <person name="Gautier V."/>
            <person name="Ament-Velasquez S.L."/>
            <person name="Kruys A."/>
            <person name="Hutchinson M.I."/>
            <person name="Powell A.J."/>
            <person name="Barry K."/>
            <person name="Miller A.N."/>
            <person name="Grigoriev I.V."/>
            <person name="Debuchy R."/>
            <person name="Gladieux P."/>
            <person name="Thoren M.H."/>
            <person name="Johannesson H."/>
        </authorList>
    </citation>
    <scope>NUCLEOTIDE SEQUENCE</scope>
    <source>
        <strain evidence="3">CBS 168.71</strain>
    </source>
</reference>
<evidence type="ECO:0000313" key="3">
    <source>
        <dbReference type="EMBL" id="KAK3299810.1"/>
    </source>
</evidence>
<dbReference type="RefSeq" id="XP_062663324.1">
    <property type="nucleotide sequence ID" value="XM_062806213.1"/>
</dbReference>
<dbReference type="GeneID" id="87843161"/>
<feature type="region of interest" description="Disordered" evidence="1">
    <location>
        <begin position="282"/>
        <end position="310"/>
    </location>
</feature>
<name>A0AAE0LWB4_9PEZI</name>
<organism evidence="3 4">
    <name type="scientific">Chaetomium fimeti</name>
    <dbReference type="NCBI Taxonomy" id="1854472"/>
    <lineage>
        <taxon>Eukaryota</taxon>
        <taxon>Fungi</taxon>
        <taxon>Dikarya</taxon>
        <taxon>Ascomycota</taxon>
        <taxon>Pezizomycotina</taxon>
        <taxon>Sordariomycetes</taxon>
        <taxon>Sordariomycetidae</taxon>
        <taxon>Sordariales</taxon>
        <taxon>Chaetomiaceae</taxon>
        <taxon>Chaetomium</taxon>
    </lineage>
</organism>
<dbReference type="InterPro" id="IPR057678">
    <property type="entry name" value="DUF7918"/>
</dbReference>
<dbReference type="PANTHER" id="PTHR36223">
    <property type="entry name" value="BETA-LACTAMASE-TYPE TRANSPEPTIDASE FOLD DOMAIN CONTAINING PROTEIN"/>
    <property type="match status" value="1"/>
</dbReference>
<protein>
    <recommendedName>
        <fullName evidence="2">DUF7918 domain-containing protein</fullName>
    </recommendedName>
</protein>
<feature type="domain" description="DUF7918" evidence="2">
    <location>
        <begin position="9"/>
        <end position="255"/>
    </location>
</feature>
<sequence>MAIISSLPGLEVWVNVDGTPAAEYDDPDNQVQGMNLNNFHVPPGRVSQPPCIIKYIEAKHGAPFSFHYLVRPPVERSDQWIRSIFWIDGTKFAANYEMKYDPVRGARVTTVGAVYSGNATDGYQRNSFLFSPLEIADVVETGQVSKEDAKVLKHCGTLRVAFFYIEKQNGDAVKYDIRPQDSDDRDTRAPIIAEKALKGTAVDCKTSYIPSPEQTPRNVNAHKDHYIDAKKRPFAVFEFRYRSKEGLIKEGVIPRPGVDEQVANMTDAEVRQPLAALMEEQNQRSLDSVKGEDSTGVANAPETGNRRRIKSEALAAADDEALAPSKELRLDNGRVEIDLTDD</sequence>
<accession>A0AAE0LWB4</accession>
<evidence type="ECO:0000259" key="2">
    <source>
        <dbReference type="Pfam" id="PF25534"/>
    </source>
</evidence>